<reference evidence="2 3" key="1">
    <citation type="submission" date="2021-06" db="EMBL/GenBank/DDBJ databases">
        <title>Caerostris extrusa draft genome.</title>
        <authorList>
            <person name="Kono N."/>
            <person name="Arakawa K."/>
        </authorList>
    </citation>
    <scope>NUCLEOTIDE SEQUENCE [LARGE SCALE GENOMIC DNA]</scope>
</reference>
<evidence type="ECO:0000256" key="1">
    <source>
        <dbReference type="SAM" id="MobiDB-lite"/>
    </source>
</evidence>
<organism evidence="2 3">
    <name type="scientific">Caerostris extrusa</name>
    <name type="common">Bark spider</name>
    <name type="synonym">Caerostris bankana</name>
    <dbReference type="NCBI Taxonomy" id="172846"/>
    <lineage>
        <taxon>Eukaryota</taxon>
        <taxon>Metazoa</taxon>
        <taxon>Ecdysozoa</taxon>
        <taxon>Arthropoda</taxon>
        <taxon>Chelicerata</taxon>
        <taxon>Arachnida</taxon>
        <taxon>Araneae</taxon>
        <taxon>Araneomorphae</taxon>
        <taxon>Entelegynae</taxon>
        <taxon>Araneoidea</taxon>
        <taxon>Araneidae</taxon>
        <taxon>Caerostris</taxon>
    </lineage>
</organism>
<dbReference type="Proteomes" id="UP001054945">
    <property type="component" value="Unassembled WGS sequence"/>
</dbReference>
<protein>
    <submittedName>
        <fullName evidence="2">Uncharacterized protein</fullName>
    </submittedName>
</protein>
<evidence type="ECO:0000313" key="2">
    <source>
        <dbReference type="EMBL" id="GIX78219.1"/>
    </source>
</evidence>
<evidence type="ECO:0000313" key="3">
    <source>
        <dbReference type="Proteomes" id="UP001054945"/>
    </source>
</evidence>
<dbReference type="EMBL" id="BPLR01020395">
    <property type="protein sequence ID" value="GIX78219.1"/>
    <property type="molecule type" value="Genomic_DNA"/>
</dbReference>
<dbReference type="AlphaFoldDB" id="A0AAV4N0D2"/>
<accession>A0AAV4N0D2</accession>
<feature type="region of interest" description="Disordered" evidence="1">
    <location>
        <begin position="16"/>
        <end position="39"/>
    </location>
</feature>
<name>A0AAV4N0D2_CAEEX</name>
<keyword evidence="3" id="KW-1185">Reference proteome</keyword>
<comment type="caution">
    <text evidence="2">The sequence shown here is derived from an EMBL/GenBank/DDBJ whole genome shotgun (WGS) entry which is preliminary data.</text>
</comment>
<proteinExistence type="predicted"/>
<gene>
    <name evidence="2" type="ORF">CEXT_289581</name>
</gene>
<sequence>MDRKIRDIHSDVALSKQVKDVQDESAPESGHCWTSREDHSVKGIRKSFRSTRSEIPLHSEDSIIQQE</sequence>